<feature type="region of interest" description="Disordered" evidence="1">
    <location>
        <begin position="477"/>
        <end position="868"/>
    </location>
</feature>
<feature type="compositionally biased region" description="Basic and acidic residues" evidence="1">
    <location>
        <begin position="715"/>
        <end position="724"/>
    </location>
</feature>
<evidence type="ECO:0000313" key="4">
    <source>
        <dbReference type="Proteomes" id="UP000324800"/>
    </source>
</evidence>
<organism evidence="3 4">
    <name type="scientific">Streblomastix strix</name>
    <dbReference type="NCBI Taxonomy" id="222440"/>
    <lineage>
        <taxon>Eukaryota</taxon>
        <taxon>Metamonada</taxon>
        <taxon>Preaxostyla</taxon>
        <taxon>Oxymonadida</taxon>
        <taxon>Streblomastigidae</taxon>
        <taxon>Streblomastix</taxon>
    </lineage>
</organism>
<feature type="compositionally biased region" description="Basic and acidic residues" evidence="1">
    <location>
        <begin position="616"/>
        <end position="627"/>
    </location>
</feature>
<accession>A0A5J4UKL0</accession>
<dbReference type="InterPro" id="IPR012332">
    <property type="entry name" value="Autotransporter_pectin_lyase_C"/>
</dbReference>
<keyword evidence="2" id="KW-1133">Transmembrane helix</keyword>
<keyword evidence="2" id="KW-0812">Transmembrane</keyword>
<feature type="compositionally biased region" description="Low complexity" evidence="1">
    <location>
        <begin position="586"/>
        <end position="598"/>
    </location>
</feature>
<feature type="non-terminal residue" evidence="3">
    <location>
        <position position="897"/>
    </location>
</feature>
<feature type="non-terminal residue" evidence="3">
    <location>
        <position position="1"/>
    </location>
</feature>
<feature type="transmembrane region" description="Helical" evidence="2">
    <location>
        <begin position="350"/>
        <end position="376"/>
    </location>
</feature>
<dbReference type="AlphaFoldDB" id="A0A5J4UKL0"/>
<feature type="compositionally biased region" description="Polar residues" evidence="1">
    <location>
        <begin position="444"/>
        <end position="460"/>
    </location>
</feature>
<feature type="compositionally biased region" description="Low complexity" evidence="1">
    <location>
        <begin position="748"/>
        <end position="788"/>
    </location>
</feature>
<name>A0A5J4UKL0_9EUKA</name>
<dbReference type="EMBL" id="SNRW01015212">
    <property type="protein sequence ID" value="KAA6370631.1"/>
    <property type="molecule type" value="Genomic_DNA"/>
</dbReference>
<feature type="compositionally biased region" description="Low complexity" evidence="1">
    <location>
        <begin position="561"/>
        <end position="574"/>
    </location>
</feature>
<feature type="compositionally biased region" description="Basic and acidic residues" evidence="1">
    <location>
        <begin position="834"/>
        <end position="843"/>
    </location>
</feature>
<feature type="compositionally biased region" description="Polar residues" evidence="1">
    <location>
        <begin position="846"/>
        <end position="859"/>
    </location>
</feature>
<evidence type="ECO:0000313" key="3">
    <source>
        <dbReference type="EMBL" id="KAA6370631.1"/>
    </source>
</evidence>
<proteinExistence type="predicted"/>
<feature type="compositionally biased region" description="Basic residues" evidence="1">
    <location>
        <begin position="725"/>
        <end position="737"/>
    </location>
</feature>
<gene>
    <name evidence="3" type="ORF">EZS28_033842</name>
</gene>
<evidence type="ECO:0000256" key="1">
    <source>
        <dbReference type="SAM" id="MobiDB-lite"/>
    </source>
</evidence>
<reference evidence="3 4" key="1">
    <citation type="submission" date="2019-03" db="EMBL/GenBank/DDBJ databases">
        <title>Single cell metagenomics reveals metabolic interactions within the superorganism composed of flagellate Streblomastix strix and complex community of Bacteroidetes bacteria on its surface.</title>
        <authorList>
            <person name="Treitli S.C."/>
            <person name="Kolisko M."/>
            <person name="Husnik F."/>
            <person name="Keeling P."/>
            <person name="Hampl V."/>
        </authorList>
    </citation>
    <scope>NUCLEOTIDE SEQUENCE [LARGE SCALE GENOMIC DNA]</scope>
    <source>
        <strain evidence="3">ST1C</strain>
    </source>
</reference>
<comment type="caution">
    <text evidence="3">The sequence shown here is derived from an EMBL/GenBank/DDBJ whole genome shotgun (WGS) entry which is preliminary data.</text>
</comment>
<evidence type="ECO:0000256" key="2">
    <source>
        <dbReference type="SAM" id="Phobius"/>
    </source>
</evidence>
<feature type="compositionally biased region" description="Basic residues" evidence="1">
    <location>
        <begin position="628"/>
        <end position="638"/>
    </location>
</feature>
<keyword evidence="2" id="KW-0472">Membrane</keyword>
<feature type="compositionally biased region" description="Basic and acidic residues" evidence="1">
    <location>
        <begin position="654"/>
        <end position="668"/>
    </location>
</feature>
<feature type="compositionally biased region" description="Basic and acidic residues" evidence="1">
    <location>
        <begin position="536"/>
        <end position="550"/>
    </location>
</feature>
<dbReference type="Gene3D" id="2.160.20.20">
    <property type="match status" value="1"/>
</dbReference>
<dbReference type="Proteomes" id="UP000324800">
    <property type="component" value="Unassembled WGS sequence"/>
</dbReference>
<feature type="region of interest" description="Disordered" evidence="1">
    <location>
        <begin position="406"/>
        <end position="460"/>
    </location>
</feature>
<protein>
    <submittedName>
        <fullName evidence="3">Uncharacterized protein</fullName>
    </submittedName>
</protein>
<sequence>LDVQFTGESRILSLNRISFLPNLPVSTNPIDSSLFRVYDDGAVTLTNLIIQRSNQIGSENAPIVMIISRTGKQSNGLQKNAAGQLVIDNCILEGGNSPSSGVWYNLGLAETCNVGYGAAVVADGQTVVRISGSSIRTFEGPAVRALNGASVTIDRNTILDNNGQRNRNTVSSMQTNVVCEGGIGTTTIDISLDNVTSFISTGNAWIYQQSESNCYIRATFNGQSSLPRSLPQTDSTNVIVNNTNKQAQVTINGKFLEPCLRSLVLEIHEKNNVTKRITQEFGIESSSVKANWIDSQNLIILFPSSLLKELNTQSTLEVSIYESGKREQALWVTAQPSIIGESKPDIDATLIVSIVVPIVVLIIAIIIIVIILAVCIRRQNRIYKPHTPNTQIVDNMDTVDVRSLKEEENAENQAYQEGKENKQQRQQQPHFETVFISESDTELEQSGQSDNNNALGDNQADQRQLHAEQLERQKEFELQDTAQDSQRSKQQSSERSDANLTDEDQQVLKGEMNKKTQKSRNQSKNFRKTSKQIGGRTDRQMKRIINEKKSQSVKISNTLPSEQQSLDSKSSQSSLRGRTDSESESDSQSSGSYSSYRNDSNDEKQSKSSIETQDVNEPKEMIEETQKTRQKKQHKSKQNKQDENKKQYSVQDAVKQEDKSIDETENDSRSVASAESMYISEDIESNDKIEAQITAKTKTSPVEKHNKNKKTPKSKSSEKLQNKEKKAKKTDKLKKVLNNKPTEDTYQEGESSSQPSPSDTDSTSSSITSSGSSSDSESVIKYQEQNTSQEKKKKKKSKLSSKSQKSPQKEKTQSKTKPNSKTNSNKRSHSKSKNLNDKPKELKIVNQLQDHNTELTSDSLPPPDVLPGFDELQLVIHRDQHGETVENNVNSNNNEEE</sequence>